<evidence type="ECO:0000313" key="1">
    <source>
        <dbReference type="EMBL" id="RKN86800.1"/>
    </source>
</evidence>
<organism evidence="1 2">
    <name type="scientific">Paenibacillus ginsengarvi</name>
    <dbReference type="NCBI Taxonomy" id="400777"/>
    <lineage>
        <taxon>Bacteria</taxon>
        <taxon>Bacillati</taxon>
        <taxon>Bacillota</taxon>
        <taxon>Bacilli</taxon>
        <taxon>Bacillales</taxon>
        <taxon>Paenibacillaceae</taxon>
        <taxon>Paenibacillus</taxon>
    </lineage>
</organism>
<dbReference type="AlphaFoldDB" id="A0A3B0CRZ1"/>
<comment type="caution">
    <text evidence="1">The sequence shown here is derived from an EMBL/GenBank/DDBJ whole genome shotgun (WGS) entry which is preliminary data.</text>
</comment>
<reference evidence="1 2" key="1">
    <citation type="journal article" date="2007" name="Int. J. Syst. Evol. Microbiol.">
        <title>Paenibacillus ginsengarvi sp. nov., isolated from soil from ginseng cultivation.</title>
        <authorList>
            <person name="Yoon M.H."/>
            <person name="Ten L.N."/>
            <person name="Im W.T."/>
        </authorList>
    </citation>
    <scope>NUCLEOTIDE SEQUENCE [LARGE SCALE GENOMIC DNA]</scope>
    <source>
        <strain evidence="1 2">KCTC 13059</strain>
    </source>
</reference>
<dbReference type="Proteomes" id="UP000282311">
    <property type="component" value="Unassembled WGS sequence"/>
</dbReference>
<proteinExistence type="predicted"/>
<keyword evidence="2" id="KW-1185">Reference proteome</keyword>
<name>A0A3B0CRZ1_9BACL</name>
<accession>A0A3B0CRZ1</accession>
<gene>
    <name evidence="1" type="ORF">D7M11_02250</name>
</gene>
<dbReference type="EMBL" id="RBAH01000001">
    <property type="protein sequence ID" value="RKN86800.1"/>
    <property type="molecule type" value="Genomic_DNA"/>
</dbReference>
<sequence>MQPLFQTYNFLHQRRFVIQVGKPVIPNGHWVFSFVFAVSFHHTISRDGADYAYRSFGKLTKRWSILYNKNKCSCSGGIMMMIHTDSTDRRSRQHEETIRSLAVAMFTEKEAIVTVRGDSEAQTIQGRITKLDKERKRIKIENAFEYCWIDFPDVTGIELILD</sequence>
<evidence type="ECO:0000313" key="2">
    <source>
        <dbReference type="Proteomes" id="UP000282311"/>
    </source>
</evidence>
<evidence type="ECO:0008006" key="3">
    <source>
        <dbReference type="Google" id="ProtNLM"/>
    </source>
</evidence>
<protein>
    <recommendedName>
        <fullName evidence="3">YolD-like family protein</fullName>
    </recommendedName>
</protein>